<gene>
    <name evidence="7" type="ORF">MAM_03583</name>
</gene>
<dbReference type="AlphaFoldDB" id="A0A0B2WXY7"/>
<evidence type="ECO:0000256" key="4">
    <source>
        <dbReference type="ARBA" id="ARBA00022840"/>
    </source>
</evidence>
<dbReference type="GO" id="GO:0016787">
    <property type="term" value="F:hydrolase activity"/>
    <property type="evidence" value="ECO:0007669"/>
    <property type="project" value="UniProtKB-KW"/>
</dbReference>
<dbReference type="Pfam" id="PF00176">
    <property type="entry name" value="SNF2-rel_dom"/>
    <property type="match status" value="1"/>
</dbReference>
<dbReference type="GO" id="GO:0005634">
    <property type="term" value="C:nucleus"/>
    <property type="evidence" value="ECO:0007669"/>
    <property type="project" value="TreeGrafter"/>
</dbReference>
<name>A0A0B2WXY7_METAS</name>
<dbReference type="InterPro" id="IPR014001">
    <property type="entry name" value="Helicase_ATP-bd"/>
</dbReference>
<dbReference type="STRING" id="1081103.A0A0B2WXY7"/>
<evidence type="ECO:0000259" key="6">
    <source>
        <dbReference type="PROSITE" id="PS51192"/>
    </source>
</evidence>
<dbReference type="InterPro" id="IPR000330">
    <property type="entry name" value="SNF2_N"/>
</dbReference>
<evidence type="ECO:0000256" key="1">
    <source>
        <dbReference type="ARBA" id="ARBA00022741"/>
    </source>
</evidence>
<dbReference type="CDD" id="cd18008">
    <property type="entry name" value="DEXDc_SHPRH-like"/>
    <property type="match status" value="1"/>
</dbReference>
<dbReference type="GO" id="GO:0008094">
    <property type="term" value="F:ATP-dependent activity, acting on DNA"/>
    <property type="evidence" value="ECO:0007669"/>
    <property type="project" value="TreeGrafter"/>
</dbReference>
<proteinExistence type="predicted"/>
<dbReference type="InterPro" id="IPR050628">
    <property type="entry name" value="SNF2_RAD54_helicase_TF"/>
</dbReference>
<feature type="compositionally biased region" description="Basic and acidic residues" evidence="5">
    <location>
        <begin position="54"/>
        <end position="73"/>
    </location>
</feature>
<accession>A0A0B2WXY7</accession>
<evidence type="ECO:0000256" key="2">
    <source>
        <dbReference type="ARBA" id="ARBA00022801"/>
    </source>
</evidence>
<dbReference type="RefSeq" id="XP_040679525.1">
    <property type="nucleotide sequence ID" value="XM_040822382.1"/>
</dbReference>
<keyword evidence="8" id="KW-1185">Reference proteome</keyword>
<evidence type="ECO:0000313" key="7">
    <source>
        <dbReference type="EMBL" id="KHN98459.1"/>
    </source>
</evidence>
<dbReference type="GO" id="GO:0004386">
    <property type="term" value="F:helicase activity"/>
    <property type="evidence" value="ECO:0007669"/>
    <property type="project" value="UniProtKB-KW"/>
</dbReference>
<dbReference type="EMBL" id="AZHE01000007">
    <property type="protein sequence ID" value="KHN98459.1"/>
    <property type="molecule type" value="Genomic_DNA"/>
</dbReference>
<keyword evidence="1" id="KW-0547">Nucleotide-binding</keyword>
<dbReference type="GeneID" id="63738038"/>
<dbReference type="SUPFAM" id="SSF52540">
    <property type="entry name" value="P-loop containing nucleoside triphosphate hydrolases"/>
    <property type="match status" value="1"/>
</dbReference>
<evidence type="ECO:0000256" key="5">
    <source>
        <dbReference type="SAM" id="MobiDB-lite"/>
    </source>
</evidence>
<sequence>MAEDGKRVKVEADAVAAAVLVEFALQPSGSKIDFNDAQMDSEVTTCLENNPQNTKEEQGMDRVQVKKEPDIARESNGGNIVQELFAEDSQYSSGLGQPPRHALTAHVRPQSAENDDDSQESSDTEKEDEDDSDFECPEDEDKDTKKSTKAATEKPSQGRPPPAKNAREFIARLHKKQDGAAQQKQKSGHKQGKRKGGTASGNPFKRPKTTNVSSESDLFVHLPQGIAGGFVDAEPLAPAMPDIDASTHRKQFAKLRDMIPKDADTRRTRTQRRDLKEAARLFGYKKVKAIDGKWLLKGMETALHGHQITAAAWMVKRECARAGPFGGLIADEMGMGKTITSLACVVGNPPEAEDLTTYISGTLVIVPSKIIADQWMKEVKKHCSDSVRGLVSFYYFKASSLSAAICGSLKMVITTTKEVKDYFQRHKKDKLDQEEILGLNWYRIILDEAHSIKNLKSLTKQSMCTLRAKHRWALTGTPLSNAADGKANPVCSVGEFESLSMSSEMIPYLQFIGLKIEEAGKKAFRREYMDQNKANAKLEALISTFMYRRTKRDTFLSHQILPIPGCETHNIWVPLADEEQAIYIFVRELCSSFPEGQGETEMPPSAGSSKTEQEEEKRKRKSVDMRRLISHPYNIERLLHQLEEECQIQDLRSRIQAVGGRQTILQQILSESDAKLSLMRYQSGLDQMGKFNKATFGGLFEFDEHLAAIQTELRIRDSWCIKCLASNPTMPRRIPEVQ</sequence>
<feature type="region of interest" description="Disordered" evidence="5">
    <location>
        <begin position="595"/>
        <end position="623"/>
    </location>
</feature>
<protein>
    <submittedName>
        <fullName evidence="7">SNF2-related protein</fullName>
    </submittedName>
</protein>
<dbReference type="InterPro" id="IPR027417">
    <property type="entry name" value="P-loop_NTPase"/>
</dbReference>
<evidence type="ECO:0000256" key="3">
    <source>
        <dbReference type="ARBA" id="ARBA00022806"/>
    </source>
</evidence>
<feature type="compositionally biased region" description="Basic and acidic residues" evidence="5">
    <location>
        <begin position="611"/>
        <end position="623"/>
    </location>
</feature>
<organism evidence="7 8">
    <name type="scientific">Metarhizium album (strain ARSEF 1941)</name>
    <dbReference type="NCBI Taxonomy" id="1081103"/>
    <lineage>
        <taxon>Eukaryota</taxon>
        <taxon>Fungi</taxon>
        <taxon>Dikarya</taxon>
        <taxon>Ascomycota</taxon>
        <taxon>Pezizomycotina</taxon>
        <taxon>Sordariomycetes</taxon>
        <taxon>Hypocreomycetidae</taxon>
        <taxon>Hypocreales</taxon>
        <taxon>Clavicipitaceae</taxon>
        <taxon>Metarhizium</taxon>
    </lineage>
</organism>
<dbReference type="OrthoDB" id="448448at2759"/>
<dbReference type="GO" id="GO:0006281">
    <property type="term" value="P:DNA repair"/>
    <property type="evidence" value="ECO:0007669"/>
    <property type="project" value="TreeGrafter"/>
</dbReference>
<evidence type="ECO:0000313" key="8">
    <source>
        <dbReference type="Proteomes" id="UP000030816"/>
    </source>
</evidence>
<dbReference type="Gene3D" id="3.40.50.10810">
    <property type="entry name" value="Tandem AAA-ATPase domain"/>
    <property type="match status" value="1"/>
</dbReference>
<dbReference type="HOGENOM" id="CLU_376009_0_0_1"/>
<feature type="region of interest" description="Disordered" evidence="5">
    <location>
        <begin position="48"/>
        <end position="215"/>
    </location>
</feature>
<dbReference type="PANTHER" id="PTHR45626:SF17">
    <property type="entry name" value="HELICASE-LIKE TRANSCRIPTION FACTOR"/>
    <property type="match status" value="1"/>
</dbReference>
<dbReference type="InterPro" id="IPR038718">
    <property type="entry name" value="SNF2-like_sf"/>
</dbReference>
<feature type="domain" description="Helicase ATP-binding" evidence="6">
    <location>
        <begin position="318"/>
        <end position="496"/>
    </location>
</feature>
<reference evidence="7 8" key="1">
    <citation type="journal article" date="2014" name="Proc. Natl. Acad. Sci. U.S.A.">
        <title>Trajectory and genomic determinants of fungal-pathogen speciation and host adaptation.</title>
        <authorList>
            <person name="Hu X."/>
            <person name="Xiao G."/>
            <person name="Zheng P."/>
            <person name="Shang Y."/>
            <person name="Su Y."/>
            <person name="Zhang X."/>
            <person name="Liu X."/>
            <person name="Zhan S."/>
            <person name="St Leger R.J."/>
            <person name="Wang C."/>
        </authorList>
    </citation>
    <scope>NUCLEOTIDE SEQUENCE [LARGE SCALE GENOMIC DNA]</scope>
    <source>
        <strain evidence="7 8">ARSEF 1941</strain>
    </source>
</reference>
<dbReference type="GO" id="GO:0005524">
    <property type="term" value="F:ATP binding"/>
    <property type="evidence" value="ECO:0007669"/>
    <property type="project" value="UniProtKB-KW"/>
</dbReference>
<keyword evidence="2" id="KW-0378">Hydrolase</keyword>
<dbReference type="PROSITE" id="PS51192">
    <property type="entry name" value="HELICASE_ATP_BIND_1"/>
    <property type="match status" value="1"/>
</dbReference>
<dbReference type="Proteomes" id="UP000030816">
    <property type="component" value="Unassembled WGS sequence"/>
</dbReference>
<dbReference type="SMART" id="SM00487">
    <property type="entry name" value="DEXDc"/>
    <property type="match status" value="1"/>
</dbReference>
<feature type="compositionally biased region" description="Acidic residues" evidence="5">
    <location>
        <begin position="113"/>
        <end position="141"/>
    </location>
</feature>
<keyword evidence="3" id="KW-0347">Helicase</keyword>
<dbReference type="PANTHER" id="PTHR45626">
    <property type="entry name" value="TRANSCRIPTION TERMINATION FACTOR 2-RELATED"/>
    <property type="match status" value="1"/>
</dbReference>
<keyword evidence="4" id="KW-0067">ATP-binding</keyword>
<feature type="compositionally biased region" description="Basic residues" evidence="5">
    <location>
        <begin position="186"/>
        <end position="196"/>
    </location>
</feature>
<comment type="caution">
    <text evidence="7">The sequence shown here is derived from an EMBL/GenBank/DDBJ whole genome shotgun (WGS) entry which is preliminary data.</text>
</comment>